<feature type="compositionally biased region" description="Basic and acidic residues" evidence="6">
    <location>
        <begin position="334"/>
        <end position="364"/>
    </location>
</feature>
<evidence type="ECO:0000256" key="5">
    <source>
        <dbReference type="ARBA" id="ARBA00022777"/>
    </source>
</evidence>
<dbReference type="GO" id="GO:0005886">
    <property type="term" value="C:plasma membrane"/>
    <property type="evidence" value="ECO:0007669"/>
    <property type="project" value="TreeGrafter"/>
</dbReference>
<accession>A0A543CJG4</accession>
<evidence type="ECO:0000259" key="8">
    <source>
        <dbReference type="Pfam" id="PF02518"/>
    </source>
</evidence>
<dbReference type="RefSeq" id="WP_141956005.1">
    <property type="nucleotide sequence ID" value="NZ_VFOZ01000001.1"/>
</dbReference>
<comment type="caution">
    <text evidence="9">The sequence shown here is derived from an EMBL/GenBank/DDBJ whole genome shotgun (WGS) entry which is preliminary data.</text>
</comment>
<evidence type="ECO:0000256" key="4">
    <source>
        <dbReference type="ARBA" id="ARBA00022679"/>
    </source>
</evidence>
<proteinExistence type="predicted"/>
<feature type="compositionally biased region" description="Low complexity" evidence="6">
    <location>
        <begin position="365"/>
        <end position="383"/>
    </location>
</feature>
<dbReference type="GO" id="GO:0000160">
    <property type="term" value="P:phosphorelay signal transduction system"/>
    <property type="evidence" value="ECO:0007669"/>
    <property type="project" value="TreeGrafter"/>
</dbReference>
<keyword evidence="7" id="KW-0472">Membrane</keyword>
<dbReference type="PANTHER" id="PTHR45436">
    <property type="entry name" value="SENSOR HISTIDINE KINASE YKOH"/>
    <property type="match status" value="1"/>
</dbReference>
<dbReference type="Proteomes" id="UP000316096">
    <property type="component" value="Unassembled WGS sequence"/>
</dbReference>
<evidence type="ECO:0000313" key="9">
    <source>
        <dbReference type="EMBL" id="TQL97248.1"/>
    </source>
</evidence>
<feature type="region of interest" description="Disordered" evidence="6">
    <location>
        <begin position="334"/>
        <end position="484"/>
    </location>
</feature>
<sequence>MEQIILAVAVCCLAVAAFAVLVMLLRQRRITARLRSRVATLEGGQRLRDDELAHLVTTRLPVLVESLYGRPVDVPGPLQPRLNEFPYGRHLEKVTEMFGESAGRAKIRADESAKATLKSMMRGVQSLANEQQLAISRMQLRHDDPDVLEGLLKIDHMNAQLGRRAQVSAVLCGSWPGLQRSASPLTDVVRGGTSRIRDYLRVQLHSQVSDAVVSRAVEPVVLAVAELLDNAARHSQPNTPVEVNFQPGHNGMAIVIDDAGVAMNAEELKRAERLLGGQDEVDINRLGDPPQVGFAVIGVLAARYGFSVSVDSRSPYGGVRAVVFLPSALLTRADDRAKADRAKSERAKAERAKTERPKADRAETARPPAEPSTEPAEPAAASAGKKPPLTAGGLPRRRRVSAEAGQPQPAVRSEPATPPAASSSPASSSPAASNTEFDQQYPAAQAGEAGRSARQTAGDLGAWQRGTRSGRATVPTESEGKSQA</sequence>
<protein>
    <recommendedName>
        <fullName evidence="2">histidine kinase</fullName>
        <ecNumber evidence="2">2.7.13.3</ecNumber>
    </recommendedName>
</protein>
<evidence type="ECO:0000256" key="7">
    <source>
        <dbReference type="SAM" id="Phobius"/>
    </source>
</evidence>
<keyword evidence="4" id="KW-0808">Transferase</keyword>
<dbReference type="Pfam" id="PF02518">
    <property type="entry name" value="HATPase_c"/>
    <property type="match status" value="1"/>
</dbReference>
<reference evidence="9 10" key="1">
    <citation type="submission" date="2019-06" db="EMBL/GenBank/DDBJ databases">
        <title>Sequencing the genomes of 1000 actinobacteria strains.</title>
        <authorList>
            <person name="Klenk H.-P."/>
        </authorList>
    </citation>
    <scope>NUCLEOTIDE SEQUENCE [LARGE SCALE GENOMIC DNA]</scope>
    <source>
        <strain evidence="9 10">DSM 102200</strain>
    </source>
</reference>
<dbReference type="InterPro" id="IPR003594">
    <property type="entry name" value="HATPase_dom"/>
</dbReference>
<feature type="compositionally biased region" description="Low complexity" evidence="6">
    <location>
        <begin position="419"/>
        <end position="433"/>
    </location>
</feature>
<gene>
    <name evidence="9" type="ORF">FB559_2827</name>
</gene>
<organism evidence="9 10">
    <name type="scientific">Actinoallomurus bryophytorum</name>
    <dbReference type="NCBI Taxonomy" id="1490222"/>
    <lineage>
        <taxon>Bacteria</taxon>
        <taxon>Bacillati</taxon>
        <taxon>Actinomycetota</taxon>
        <taxon>Actinomycetes</taxon>
        <taxon>Streptosporangiales</taxon>
        <taxon>Thermomonosporaceae</taxon>
        <taxon>Actinoallomurus</taxon>
    </lineage>
</organism>
<evidence type="ECO:0000256" key="1">
    <source>
        <dbReference type="ARBA" id="ARBA00000085"/>
    </source>
</evidence>
<keyword evidence="7" id="KW-0812">Transmembrane</keyword>
<dbReference type="Gene3D" id="3.30.565.10">
    <property type="entry name" value="Histidine kinase-like ATPase, C-terminal domain"/>
    <property type="match status" value="1"/>
</dbReference>
<dbReference type="OrthoDB" id="3357461at2"/>
<dbReference type="SUPFAM" id="SSF55874">
    <property type="entry name" value="ATPase domain of HSP90 chaperone/DNA topoisomerase II/histidine kinase"/>
    <property type="match status" value="1"/>
</dbReference>
<evidence type="ECO:0000256" key="2">
    <source>
        <dbReference type="ARBA" id="ARBA00012438"/>
    </source>
</evidence>
<keyword evidence="7" id="KW-1133">Transmembrane helix</keyword>
<dbReference type="AlphaFoldDB" id="A0A543CJG4"/>
<comment type="catalytic activity">
    <reaction evidence="1">
        <text>ATP + protein L-histidine = ADP + protein N-phospho-L-histidine.</text>
        <dbReference type="EC" id="2.7.13.3"/>
    </reaction>
</comment>
<dbReference type="InterPro" id="IPR036890">
    <property type="entry name" value="HATPase_C_sf"/>
</dbReference>
<dbReference type="InterPro" id="IPR050428">
    <property type="entry name" value="TCS_sensor_his_kinase"/>
</dbReference>
<feature type="domain" description="Histidine kinase/HSP90-like ATPase" evidence="8">
    <location>
        <begin position="220"/>
        <end position="327"/>
    </location>
</feature>
<feature type="transmembrane region" description="Helical" evidence="7">
    <location>
        <begin position="6"/>
        <end position="25"/>
    </location>
</feature>
<dbReference type="EMBL" id="VFOZ01000001">
    <property type="protein sequence ID" value="TQL97248.1"/>
    <property type="molecule type" value="Genomic_DNA"/>
</dbReference>
<dbReference type="GO" id="GO:0004673">
    <property type="term" value="F:protein histidine kinase activity"/>
    <property type="evidence" value="ECO:0007669"/>
    <property type="project" value="UniProtKB-EC"/>
</dbReference>
<keyword evidence="5 9" id="KW-0418">Kinase</keyword>
<dbReference type="PANTHER" id="PTHR45436:SF5">
    <property type="entry name" value="SENSOR HISTIDINE KINASE TRCS"/>
    <property type="match status" value="1"/>
</dbReference>
<evidence type="ECO:0000256" key="6">
    <source>
        <dbReference type="SAM" id="MobiDB-lite"/>
    </source>
</evidence>
<keyword evidence="10" id="KW-1185">Reference proteome</keyword>
<dbReference type="EC" id="2.7.13.3" evidence="2"/>
<keyword evidence="3" id="KW-0597">Phosphoprotein</keyword>
<name>A0A543CJG4_9ACTN</name>
<evidence type="ECO:0000313" key="10">
    <source>
        <dbReference type="Proteomes" id="UP000316096"/>
    </source>
</evidence>
<evidence type="ECO:0000256" key="3">
    <source>
        <dbReference type="ARBA" id="ARBA00022553"/>
    </source>
</evidence>